<dbReference type="InterPro" id="IPR012340">
    <property type="entry name" value="NA-bd_OB-fold"/>
</dbReference>
<dbReference type="GO" id="GO:0003735">
    <property type="term" value="F:structural constituent of ribosome"/>
    <property type="evidence" value="ECO:0007669"/>
    <property type="project" value="TreeGrafter"/>
</dbReference>
<dbReference type="RefSeq" id="WP_142621925.1">
    <property type="nucleotide sequence ID" value="NZ_VIRM01000033.1"/>
</dbReference>
<dbReference type="Proteomes" id="UP000316541">
    <property type="component" value="Unassembled WGS sequence"/>
</dbReference>
<sequence length="368" mass="41417">MTGPDDAPLPDSHWWLEDPELWPLLAFEGGADEYGRPVDATWTDRQQVLEDLIRRPGPVDIDFARFLLVQETHSHGHSWGFRHGIELAAILVAEHRQVQDVWLLWEAVYRSFDTWGIMPHQLLYSAGVERTRRHATDSDHPHRDLLLEDLRKLSDVTDEQVEQLIAERRRYYAAALEALDDSAAAKPNPAEDAAGPPVMTEQAHGDPDLVFLRALRRGQLVTGTVIEIAGFGVTCVDIGEFTAMINIPELSWRPINHPSDVVTVGQEVTAEILDVDVERRRVPLSLKALQDDPLIQLQQRIGQTVTGPATKIVPFGAFVRVEDRSDGFEGLLHRSELAGIHIQVGDVLTVKIAQVDTMRRRIQLTRRP</sequence>
<evidence type="ECO:0000256" key="2">
    <source>
        <dbReference type="ARBA" id="ARBA00022980"/>
    </source>
</evidence>
<name>A0A544YPD3_9ACTN</name>
<proteinExistence type="inferred from homology"/>
<dbReference type="PANTHER" id="PTHR10724">
    <property type="entry name" value="30S RIBOSOMAL PROTEIN S1"/>
    <property type="match status" value="1"/>
</dbReference>
<dbReference type="GO" id="GO:0003729">
    <property type="term" value="F:mRNA binding"/>
    <property type="evidence" value="ECO:0007669"/>
    <property type="project" value="TreeGrafter"/>
</dbReference>
<keyword evidence="2" id="KW-0689">Ribosomal protein</keyword>
<evidence type="ECO:0000313" key="5">
    <source>
        <dbReference type="EMBL" id="TQS18412.1"/>
    </source>
</evidence>
<dbReference type="SMART" id="SM00316">
    <property type="entry name" value="S1"/>
    <property type="match status" value="2"/>
</dbReference>
<evidence type="ECO:0000256" key="1">
    <source>
        <dbReference type="ARBA" id="ARBA00006767"/>
    </source>
</evidence>
<dbReference type="SUPFAM" id="SSF50249">
    <property type="entry name" value="Nucleic acid-binding proteins"/>
    <property type="match status" value="2"/>
</dbReference>
<organism evidence="5 6">
    <name type="scientific">Microbispora hainanensis</name>
    <dbReference type="NCBI Taxonomy" id="568844"/>
    <lineage>
        <taxon>Bacteria</taxon>
        <taxon>Bacillati</taxon>
        <taxon>Actinomycetota</taxon>
        <taxon>Actinomycetes</taxon>
        <taxon>Streptosporangiales</taxon>
        <taxon>Streptosporangiaceae</taxon>
        <taxon>Microbispora</taxon>
    </lineage>
</organism>
<evidence type="ECO:0000256" key="3">
    <source>
        <dbReference type="ARBA" id="ARBA00023274"/>
    </source>
</evidence>
<evidence type="ECO:0000259" key="4">
    <source>
        <dbReference type="PROSITE" id="PS50126"/>
    </source>
</evidence>
<reference evidence="5 6" key="1">
    <citation type="submission" date="2019-07" db="EMBL/GenBank/DDBJ databases">
        <title>Microbispora hainanensis DSM 45428.</title>
        <authorList>
            <person name="Thawai C."/>
        </authorList>
    </citation>
    <scope>NUCLEOTIDE SEQUENCE [LARGE SCALE GENOMIC DNA]</scope>
    <source>
        <strain evidence="5 6">DSM 45428</strain>
    </source>
</reference>
<comment type="caution">
    <text evidence="5">The sequence shown here is derived from an EMBL/GenBank/DDBJ whole genome shotgun (WGS) entry which is preliminary data.</text>
</comment>
<comment type="similarity">
    <text evidence="1">Belongs to the bacterial ribosomal protein bS1 family.</text>
</comment>
<keyword evidence="3" id="KW-0687">Ribonucleoprotein</keyword>
<dbReference type="InterPro" id="IPR050437">
    <property type="entry name" value="Ribos_protein_bS1-like"/>
</dbReference>
<dbReference type="PANTHER" id="PTHR10724:SF7">
    <property type="entry name" value="SMALL RIBOSOMAL SUBUNIT PROTEIN BS1C"/>
    <property type="match status" value="1"/>
</dbReference>
<accession>A0A544YPD3</accession>
<evidence type="ECO:0000313" key="6">
    <source>
        <dbReference type="Proteomes" id="UP000316541"/>
    </source>
</evidence>
<dbReference type="AlphaFoldDB" id="A0A544YPD3"/>
<dbReference type="Gene3D" id="2.40.50.140">
    <property type="entry name" value="Nucleic acid-binding proteins"/>
    <property type="match status" value="2"/>
</dbReference>
<feature type="domain" description="S1 motif" evidence="4">
    <location>
        <begin position="302"/>
        <end position="367"/>
    </location>
</feature>
<dbReference type="PROSITE" id="PS50126">
    <property type="entry name" value="S1"/>
    <property type="match status" value="2"/>
</dbReference>
<dbReference type="InterPro" id="IPR003029">
    <property type="entry name" value="S1_domain"/>
</dbReference>
<dbReference type="EMBL" id="VIRM01000033">
    <property type="protein sequence ID" value="TQS18412.1"/>
    <property type="molecule type" value="Genomic_DNA"/>
</dbReference>
<gene>
    <name evidence="5" type="ORF">FLX08_25020</name>
</gene>
<dbReference type="Pfam" id="PF00575">
    <property type="entry name" value="S1"/>
    <property type="match status" value="2"/>
</dbReference>
<feature type="domain" description="S1 motif" evidence="4">
    <location>
        <begin position="218"/>
        <end position="287"/>
    </location>
</feature>
<protein>
    <submittedName>
        <fullName evidence="5">S1 RNA-binding domain-containing protein</fullName>
    </submittedName>
</protein>
<dbReference type="GO" id="GO:0006412">
    <property type="term" value="P:translation"/>
    <property type="evidence" value="ECO:0007669"/>
    <property type="project" value="TreeGrafter"/>
</dbReference>
<dbReference type="GO" id="GO:0022627">
    <property type="term" value="C:cytosolic small ribosomal subunit"/>
    <property type="evidence" value="ECO:0007669"/>
    <property type="project" value="TreeGrafter"/>
</dbReference>